<comment type="caution">
    <text evidence="1">The sequence shown here is derived from an EMBL/GenBank/DDBJ whole genome shotgun (WGS) entry which is preliminary data.</text>
</comment>
<dbReference type="EMBL" id="MU827313">
    <property type="protein sequence ID" value="KAJ7359014.1"/>
    <property type="molecule type" value="Genomic_DNA"/>
</dbReference>
<dbReference type="AlphaFoldDB" id="A0A9W9YN83"/>
<dbReference type="Proteomes" id="UP001163046">
    <property type="component" value="Unassembled WGS sequence"/>
</dbReference>
<accession>A0A9W9YN83</accession>
<sequence length="224" mass="25119">MYQAQQSSSSTPVRRGVQYQRHYPKSFVNAYGTAMQNPTQDDILSRVWEFNCEWVKRPKVGISETCQTLLENQRILENYRGVVFCPEFVDAFIHHLDTARTALRKVNNKDKTVEGTTTESDVLAVLRLINNSSFNKLATDAFNAGGAAFSMGVSAMVPSTLLTNQKQYADKLSQKKSTEEFKADPSPTHLRRYLLENITPPAECTTQYPSNNHVGGSSRLTLCS</sequence>
<name>A0A9W9YN83_9CNID</name>
<protein>
    <submittedName>
        <fullName evidence="1">Uncharacterized protein</fullName>
    </submittedName>
</protein>
<proteinExistence type="predicted"/>
<evidence type="ECO:0000313" key="1">
    <source>
        <dbReference type="EMBL" id="KAJ7359014.1"/>
    </source>
</evidence>
<evidence type="ECO:0000313" key="2">
    <source>
        <dbReference type="Proteomes" id="UP001163046"/>
    </source>
</evidence>
<organism evidence="1 2">
    <name type="scientific">Desmophyllum pertusum</name>
    <dbReference type="NCBI Taxonomy" id="174260"/>
    <lineage>
        <taxon>Eukaryota</taxon>
        <taxon>Metazoa</taxon>
        <taxon>Cnidaria</taxon>
        <taxon>Anthozoa</taxon>
        <taxon>Hexacorallia</taxon>
        <taxon>Scleractinia</taxon>
        <taxon>Caryophylliina</taxon>
        <taxon>Caryophylliidae</taxon>
        <taxon>Desmophyllum</taxon>
    </lineage>
</organism>
<dbReference type="OrthoDB" id="6014057at2759"/>
<keyword evidence="2" id="KW-1185">Reference proteome</keyword>
<gene>
    <name evidence="1" type="ORF">OS493_019921</name>
</gene>
<reference evidence="1" key="1">
    <citation type="submission" date="2023-01" db="EMBL/GenBank/DDBJ databases">
        <title>Genome assembly of the deep-sea coral Lophelia pertusa.</title>
        <authorList>
            <person name="Herrera S."/>
            <person name="Cordes E."/>
        </authorList>
    </citation>
    <scope>NUCLEOTIDE SEQUENCE</scope>
    <source>
        <strain evidence="1">USNM1676648</strain>
        <tissue evidence="1">Polyp</tissue>
    </source>
</reference>